<evidence type="ECO:0000256" key="5">
    <source>
        <dbReference type="ARBA" id="ARBA00022726"/>
    </source>
</evidence>
<evidence type="ECO:0000256" key="3">
    <source>
        <dbReference type="ARBA" id="ARBA00012119"/>
    </source>
</evidence>
<dbReference type="PROSITE" id="PS00584">
    <property type="entry name" value="PFKB_KINASES_2"/>
    <property type="match status" value="1"/>
</dbReference>
<dbReference type="Gene3D" id="3.30.1110.10">
    <property type="match status" value="1"/>
</dbReference>
<feature type="domain" description="Carbohydrate kinase PfkB" evidence="10">
    <location>
        <begin position="37"/>
        <end position="334"/>
    </location>
</feature>
<comment type="subcellular location">
    <subcellularLocation>
        <location evidence="9">Nucleus</location>
    </subcellularLocation>
</comment>
<proteinExistence type="inferred from homology"/>
<evidence type="ECO:0000256" key="9">
    <source>
        <dbReference type="RuleBase" id="RU368116"/>
    </source>
</evidence>
<evidence type="ECO:0000256" key="8">
    <source>
        <dbReference type="ARBA" id="ARBA00022840"/>
    </source>
</evidence>
<comment type="pathway">
    <text evidence="1 9">Purine metabolism; AMP biosynthesis via salvage pathway; AMP from adenosine: step 1/1.</text>
</comment>
<comment type="subunit">
    <text evidence="9">Monomer.</text>
</comment>
<keyword evidence="12" id="KW-1185">Reference proteome</keyword>
<keyword evidence="6 9" id="KW-0547">Nucleotide-binding</keyword>
<comment type="cofactor">
    <cofactor evidence="9">
        <name>Mg(2+)</name>
        <dbReference type="ChEBI" id="CHEBI:18420"/>
    </cofactor>
    <text evidence="9">Binds 3 Mg(2+) ions per subunit.</text>
</comment>
<keyword evidence="7 9" id="KW-0418">Kinase</keyword>
<dbReference type="PRINTS" id="PR00989">
    <property type="entry name" value="ADENOKINASE"/>
</dbReference>
<gene>
    <name evidence="11" type="ORF">OKIOD_LOCUS7317</name>
</gene>
<keyword evidence="9" id="KW-0460">Magnesium</keyword>
<dbReference type="EC" id="2.7.1.20" evidence="3 9"/>
<dbReference type="InterPro" id="IPR029056">
    <property type="entry name" value="Ribokinase-like"/>
</dbReference>
<dbReference type="InterPro" id="IPR011611">
    <property type="entry name" value="PfkB_dom"/>
</dbReference>
<evidence type="ECO:0000259" key="10">
    <source>
        <dbReference type="Pfam" id="PF00294"/>
    </source>
</evidence>
<organism evidence="11 12">
    <name type="scientific">Oikopleura dioica</name>
    <name type="common">Tunicate</name>
    <dbReference type="NCBI Taxonomy" id="34765"/>
    <lineage>
        <taxon>Eukaryota</taxon>
        <taxon>Metazoa</taxon>
        <taxon>Chordata</taxon>
        <taxon>Tunicata</taxon>
        <taxon>Appendicularia</taxon>
        <taxon>Copelata</taxon>
        <taxon>Oikopleuridae</taxon>
        <taxon>Oikopleura</taxon>
    </lineage>
</organism>
<comment type="similarity">
    <text evidence="2 9">Belongs to the carbohydrate kinase PfkB family.</text>
</comment>
<evidence type="ECO:0000256" key="6">
    <source>
        <dbReference type="ARBA" id="ARBA00022741"/>
    </source>
</evidence>
<keyword evidence="9" id="KW-0539">Nucleus</keyword>
<dbReference type="SUPFAM" id="SSF53613">
    <property type="entry name" value="Ribokinase-like"/>
    <property type="match status" value="1"/>
</dbReference>
<keyword evidence="5 9" id="KW-0660">Purine salvage</keyword>
<comment type="catalytic activity">
    <reaction evidence="9">
        <text>adenosine + ATP = AMP + ADP + H(+)</text>
        <dbReference type="Rhea" id="RHEA:20824"/>
        <dbReference type="ChEBI" id="CHEBI:15378"/>
        <dbReference type="ChEBI" id="CHEBI:16335"/>
        <dbReference type="ChEBI" id="CHEBI:30616"/>
        <dbReference type="ChEBI" id="CHEBI:456215"/>
        <dbReference type="ChEBI" id="CHEBI:456216"/>
        <dbReference type="EC" id="2.7.1.20"/>
    </reaction>
</comment>
<evidence type="ECO:0000256" key="2">
    <source>
        <dbReference type="ARBA" id="ARBA00010688"/>
    </source>
</evidence>
<evidence type="ECO:0000256" key="7">
    <source>
        <dbReference type="ARBA" id="ARBA00022777"/>
    </source>
</evidence>
<dbReference type="InterPro" id="IPR002173">
    <property type="entry name" value="Carboh/pur_kinase_PfkB_CS"/>
</dbReference>
<sequence length="342" mass="36951">MPDKILCGLGNPLLDIQASVAPGYLKKYNLESNNQILADESHVPMYAELVDWFPVSYLPGGATMNTIRVAKWMMKGLGRALYSGAIGKDSFAETLKEQVALAGVEAHFHEQVEQPTGTCACLISGNSGHRSLVANIAAANTYPESYLSGPAWDSISQSDVFYSAGFFLTPPEGTKCMEKVGKFASENGKLFCMNLSAPFLCQFFKDQMLKIMPYCDFVFGNETEAAAFAENNDIEDKSIENIARRIAALPKINSNPRTVVITQGADQTVVVKGGDVKTFPVTKVDSLVDTNGAGDAFVAGFLSQLVNEKSIEDCVEAGHYAAGVIIQHNGCTFPETCHFKAN</sequence>
<dbReference type="InterPro" id="IPR001805">
    <property type="entry name" value="Adenokinase"/>
</dbReference>
<reference evidence="11 12" key="1">
    <citation type="submission" date="2021-04" db="EMBL/GenBank/DDBJ databases">
        <authorList>
            <person name="Bliznina A."/>
        </authorList>
    </citation>
    <scope>NUCLEOTIDE SEQUENCE [LARGE SCALE GENOMIC DNA]</scope>
</reference>
<dbReference type="PANTHER" id="PTHR45769:SF3">
    <property type="entry name" value="ADENOSINE KINASE"/>
    <property type="match status" value="1"/>
</dbReference>
<accession>A0ABN7SDW0</accession>
<evidence type="ECO:0000256" key="1">
    <source>
        <dbReference type="ARBA" id="ARBA00004801"/>
    </source>
</evidence>
<dbReference type="EMBL" id="OU015569">
    <property type="protein sequence ID" value="CAG5098540.1"/>
    <property type="molecule type" value="Genomic_DNA"/>
</dbReference>
<dbReference type="PANTHER" id="PTHR45769">
    <property type="entry name" value="ADENOSINE KINASE"/>
    <property type="match status" value="1"/>
</dbReference>
<evidence type="ECO:0000313" key="12">
    <source>
        <dbReference type="Proteomes" id="UP001158576"/>
    </source>
</evidence>
<keyword evidence="4 9" id="KW-0808">Transferase</keyword>
<dbReference type="Gene3D" id="3.40.1190.20">
    <property type="match status" value="1"/>
</dbReference>
<evidence type="ECO:0000256" key="4">
    <source>
        <dbReference type="ARBA" id="ARBA00022679"/>
    </source>
</evidence>
<dbReference type="CDD" id="cd01168">
    <property type="entry name" value="adenosine_kinase"/>
    <property type="match status" value="1"/>
</dbReference>
<protein>
    <recommendedName>
        <fullName evidence="3 9">Adenosine kinase</fullName>
        <shortName evidence="9">AK</shortName>
        <ecNumber evidence="3 9">2.7.1.20</ecNumber>
    </recommendedName>
    <alternativeName>
        <fullName evidence="9">Adenosine 5'-phosphotransferase</fullName>
    </alternativeName>
</protein>
<evidence type="ECO:0000313" key="11">
    <source>
        <dbReference type="EMBL" id="CAG5098540.1"/>
    </source>
</evidence>
<dbReference type="Proteomes" id="UP001158576">
    <property type="component" value="Chromosome XSR"/>
</dbReference>
<name>A0ABN7SDW0_OIKDI</name>
<dbReference type="Pfam" id="PF00294">
    <property type="entry name" value="PfkB"/>
    <property type="match status" value="1"/>
</dbReference>
<comment type="function">
    <text evidence="9">ATP dependent phosphorylation of adenosine and other related nucleoside analogs to monophosphate derivatives.</text>
</comment>
<keyword evidence="8 9" id="KW-0067">ATP-binding</keyword>